<evidence type="ECO:0000313" key="1">
    <source>
        <dbReference type="EMBL" id="MPC89864.1"/>
    </source>
</evidence>
<keyword evidence="2" id="KW-1185">Reference proteome</keyword>
<dbReference type="AlphaFoldDB" id="A0A5B7JBY3"/>
<organism evidence="1 2">
    <name type="scientific">Portunus trituberculatus</name>
    <name type="common">Swimming crab</name>
    <name type="synonym">Neptunus trituberculatus</name>
    <dbReference type="NCBI Taxonomy" id="210409"/>
    <lineage>
        <taxon>Eukaryota</taxon>
        <taxon>Metazoa</taxon>
        <taxon>Ecdysozoa</taxon>
        <taxon>Arthropoda</taxon>
        <taxon>Crustacea</taxon>
        <taxon>Multicrustacea</taxon>
        <taxon>Malacostraca</taxon>
        <taxon>Eumalacostraca</taxon>
        <taxon>Eucarida</taxon>
        <taxon>Decapoda</taxon>
        <taxon>Pleocyemata</taxon>
        <taxon>Brachyura</taxon>
        <taxon>Eubrachyura</taxon>
        <taxon>Portunoidea</taxon>
        <taxon>Portunidae</taxon>
        <taxon>Portuninae</taxon>
        <taxon>Portunus</taxon>
    </lineage>
</organism>
<protein>
    <submittedName>
        <fullName evidence="1">Uncharacterized protein</fullName>
    </submittedName>
</protein>
<dbReference type="OrthoDB" id="9991467at2759"/>
<comment type="caution">
    <text evidence="1">The sequence shown here is derived from an EMBL/GenBank/DDBJ whole genome shotgun (WGS) entry which is preliminary data.</text>
</comment>
<name>A0A5B7JBY3_PORTR</name>
<gene>
    <name evidence="1" type="ORF">E2C01_084826</name>
</gene>
<accession>A0A5B7JBY3</accession>
<dbReference type="EMBL" id="VSRR010082436">
    <property type="protein sequence ID" value="MPC89864.1"/>
    <property type="molecule type" value="Genomic_DNA"/>
</dbReference>
<evidence type="ECO:0000313" key="2">
    <source>
        <dbReference type="Proteomes" id="UP000324222"/>
    </source>
</evidence>
<proteinExistence type="predicted"/>
<dbReference type="Proteomes" id="UP000324222">
    <property type="component" value="Unassembled WGS sequence"/>
</dbReference>
<sequence>MAKVSKEKSIWRQLCRFHWTPAQIEYIIQLHRELRVQKNWQQVYDRLRRAHITIQVHLWCNHLEPGYHGDM</sequence>
<reference evidence="1 2" key="1">
    <citation type="submission" date="2019-05" db="EMBL/GenBank/DDBJ databases">
        <title>Another draft genome of Portunus trituberculatus and its Hox gene families provides insights of decapod evolution.</title>
        <authorList>
            <person name="Jeong J.-H."/>
            <person name="Song I."/>
            <person name="Kim S."/>
            <person name="Choi T."/>
            <person name="Kim D."/>
            <person name="Ryu S."/>
            <person name="Kim W."/>
        </authorList>
    </citation>
    <scope>NUCLEOTIDE SEQUENCE [LARGE SCALE GENOMIC DNA]</scope>
    <source>
        <tissue evidence="1">Muscle</tissue>
    </source>
</reference>